<feature type="region of interest" description="Disordered" evidence="1">
    <location>
        <begin position="1"/>
        <end position="36"/>
    </location>
</feature>
<gene>
    <name evidence="2" type="ORF">LY89DRAFT_726889</name>
</gene>
<keyword evidence="3" id="KW-1185">Reference proteome</keyword>
<dbReference type="GeneID" id="28828824"/>
<reference evidence="2 3" key="1">
    <citation type="submission" date="2015-10" db="EMBL/GenBank/DDBJ databases">
        <title>Full genome of DAOMC 229536 Phialocephala scopiformis, a fungal endophyte of spruce producing the potent anti-insectan compound rugulosin.</title>
        <authorList>
            <consortium name="DOE Joint Genome Institute"/>
            <person name="Walker A.K."/>
            <person name="Frasz S.L."/>
            <person name="Seifert K.A."/>
            <person name="Miller J.D."/>
            <person name="Mondo S.J."/>
            <person name="Labutti K."/>
            <person name="Lipzen A."/>
            <person name="Dockter R."/>
            <person name="Kennedy M."/>
            <person name="Grigoriev I.V."/>
            <person name="Spatafora J.W."/>
        </authorList>
    </citation>
    <scope>NUCLEOTIDE SEQUENCE [LARGE SCALE GENOMIC DNA]</scope>
    <source>
        <strain evidence="2 3">CBS 120377</strain>
    </source>
</reference>
<dbReference type="KEGG" id="psco:LY89DRAFT_726889"/>
<accession>A0A194XVT4</accession>
<sequence>MPGGTGNRKEFRGDDRTVKYGRISKSVGPDGKTKSERVLKDGTKAPLWYTPRGLIDGSIRGHFYIPKYESWHKKPLPLNPYNHFFFPTLEDGQLGFTLKYCEKWDQVEDHARQMNYNTEHVFEVQQLKLFFATMIYAGWIGGNSDMENILFDPQC</sequence>
<dbReference type="Proteomes" id="UP000070700">
    <property type="component" value="Unassembled WGS sequence"/>
</dbReference>
<proteinExistence type="predicted"/>
<dbReference type="InParanoid" id="A0A194XVT4"/>
<feature type="compositionally biased region" description="Basic and acidic residues" evidence="1">
    <location>
        <begin position="7"/>
        <end position="18"/>
    </location>
</feature>
<dbReference type="RefSeq" id="XP_018078187.1">
    <property type="nucleotide sequence ID" value="XM_018219098.1"/>
</dbReference>
<evidence type="ECO:0000313" key="2">
    <source>
        <dbReference type="EMBL" id="KUJ23832.1"/>
    </source>
</evidence>
<organism evidence="2 3">
    <name type="scientific">Mollisia scopiformis</name>
    <name type="common">Conifer needle endophyte fungus</name>
    <name type="synonym">Phialocephala scopiformis</name>
    <dbReference type="NCBI Taxonomy" id="149040"/>
    <lineage>
        <taxon>Eukaryota</taxon>
        <taxon>Fungi</taxon>
        <taxon>Dikarya</taxon>
        <taxon>Ascomycota</taxon>
        <taxon>Pezizomycotina</taxon>
        <taxon>Leotiomycetes</taxon>
        <taxon>Helotiales</taxon>
        <taxon>Mollisiaceae</taxon>
        <taxon>Mollisia</taxon>
    </lineage>
</organism>
<evidence type="ECO:0000256" key="1">
    <source>
        <dbReference type="SAM" id="MobiDB-lite"/>
    </source>
</evidence>
<evidence type="ECO:0000313" key="3">
    <source>
        <dbReference type="Proteomes" id="UP000070700"/>
    </source>
</evidence>
<dbReference type="AlphaFoldDB" id="A0A194XVT4"/>
<protein>
    <submittedName>
        <fullName evidence="2">Uncharacterized protein</fullName>
    </submittedName>
</protein>
<name>A0A194XVT4_MOLSC</name>
<dbReference type="EMBL" id="KQ947404">
    <property type="protein sequence ID" value="KUJ23832.1"/>
    <property type="molecule type" value="Genomic_DNA"/>
</dbReference>